<dbReference type="EMBL" id="CANTUO010000002">
    <property type="protein sequence ID" value="CAI5757617.1"/>
    <property type="molecule type" value="Genomic_DNA"/>
</dbReference>
<dbReference type="InterPro" id="IPR049207">
    <property type="entry name" value="DUF4246_N"/>
</dbReference>
<keyword evidence="4" id="KW-1185">Reference proteome</keyword>
<gene>
    <name evidence="3" type="ORF">CANVERA_P2131</name>
</gene>
<dbReference type="AlphaFoldDB" id="A0A9W4TUY9"/>
<name>A0A9W4TUY9_9ASCO</name>
<dbReference type="InterPro" id="IPR025340">
    <property type="entry name" value="DUF4246"/>
</dbReference>
<dbReference type="Pfam" id="PF14033">
    <property type="entry name" value="DUF4246"/>
    <property type="match status" value="1"/>
</dbReference>
<evidence type="ECO:0000313" key="4">
    <source>
        <dbReference type="Proteomes" id="UP001152885"/>
    </source>
</evidence>
<evidence type="ECO:0000259" key="2">
    <source>
        <dbReference type="Pfam" id="PF21666"/>
    </source>
</evidence>
<proteinExistence type="predicted"/>
<dbReference type="PANTHER" id="PTHR33119:SF1">
    <property type="entry name" value="FE2OG DIOXYGENASE DOMAIN-CONTAINING PROTEIN"/>
    <property type="match status" value="1"/>
</dbReference>
<accession>A0A9W4TUY9</accession>
<organism evidence="3 4">
    <name type="scientific">Candida verbasci</name>
    <dbReference type="NCBI Taxonomy" id="1227364"/>
    <lineage>
        <taxon>Eukaryota</taxon>
        <taxon>Fungi</taxon>
        <taxon>Dikarya</taxon>
        <taxon>Ascomycota</taxon>
        <taxon>Saccharomycotina</taxon>
        <taxon>Pichiomycetes</taxon>
        <taxon>Debaryomycetaceae</taxon>
        <taxon>Candida/Lodderomyces clade</taxon>
        <taxon>Candida</taxon>
    </lineage>
</organism>
<dbReference type="Proteomes" id="UP001152885">
    <property type="component" value="Unassembled WGS sequence"/>
</dbReference>
<evidence type="ECO:0000259" key="1">
    <source>
        <dbReference type="Pfam" id="PF14033"/>
    </source>
</evidence>
<dbReference type="OrthoDB" id="415532at2759"/>
<dbReference type="PANTHER" id="PTHR33119">
    <property type="entry name" value="IFI3P"/>
    <property type="match status" value="1"/>
</dbReference>
<dbReference type="InterPro" id="IPR049192">
    <property type="entry name" value="DUF4246_C"/>
</dbReference>
<feature type="domain" description="DUF4246" evidence="1">
    <location>
        <begin position="113"/>
        <end position="518"/>
    </location>
</feature>
<feature type="domain" description="DUF4246" evidence="2">
    <location>
        <begin position="39"/>
        <end position="99"/>
    </location>
</feature>
<reference evidence="3" key="1">
    <citation type="submission" date="2022-12" db="EMBL/GenBank/DDBJ databases">
        <authorList>
            <person name="Brejova B."/>
        </authorList>
    </citation>
    <scope>NUCLEOTIDE SEQUENCE</scope>
</reference>
<sequence>MPVPNSTLIKTETELERLRLEESWERRRLENEERRRIAESQRVGSLFAHPFWTAFSDIGPIAKCLDEWLIIEISWTIRSKPNWESKYKTPEIRLKWENEIKEQCKDKTKFIDEVIEYVFKEIEWYDETQNNLQTFKIGCEDKIVYSDQVIDKSCKDKFRKKVDELVGSLIDLDYHPGSNNQVIDIVHPSLFPLQYGVTPIIIDNLEIVEYHPRVQNAKPAVADFGVSKNYQWLPALLTYDDGFKFKSYINNLHPFKHKQLYTSIESIFNRIIPGLNYTLSRYASEDFIRIPIPTYLDAYNEDYEKDRDALEELLDKEAEKTDEGFDYDKFDEFEQQKIKYLKEFKPSWSVPNINKSIDLKTFKNLKVIVKLANIELTPDSPKYNGGSWHVEGTINEDIIATVLYYYDCENISESRLSFRTGFEDPQYEQGDSTYAEAIFGIKDEDLMVRNIGSMQAQEDRVLVFPNMFQHHVDPFELKDKSKPGHRKILCFFICDPFNKYIVSSDNVPPQQKEWWDDESLGYLYPGNIKQEILNLKDNRWPITLNDAKIVREKLMEERSSEKIQGDEDDMPAFNRLFSLCEH</sequence>
<protein>
    <submittedName>
        <fullName evidence="3">Uncharacterized protein</fullName>
    </submittedName>
</protein>
<comment type="caution">
    <text evidence="3">The sequence shown here is derived from an EMBL/GenBank/DDBJ whole genome shotgun (WGS) entry which is preliminary data.</text>
</comment>
<dbReference type="Pfam" id="PF21666">
    <property type="entry name" value="DUF4246_N"/>
    <property type="match status" value="1"/>
</dbReference>
<evidence type="ECO:0000313" key="3">
    <source>
        <dbReference type="EMBL" id="CAI5757617.1"/>
    </source>
</evidence>